<keyword evidence="3" id="KW-1185">Reference proteome</keyword>
<dbReference type="EMBL" id="JAGSPJ010000001">
    <property type="protein sequence ID" value="MBR7799322.1"/>
    <property type="molecule type" value="Genomic_DNA"/>
</dbReference>
<keyword evidence="1" id="KW-0472">Membrane</keyword>
<evidence type="ECO:0000313" key="3">
    <source>
        <dbReference type="Proteomes" id="UP000678545"/>
    </source>
</evidence>
<feature type="transmembrane region" description="Helical" evidence="1">
    <location>
        <begin position="74"/>
        <end position="99"/>
    </location>
</feature>
<feature type="transmembrane region" description="Helical" evidence="1">
    <location>
        <begin position="34"/>
        <end position="54"/>
    </location>
</feature>
<feature type="transmembrane region" description="Helical" evidence="1">
    <location>
        <begin position="218"/>
        <end position="238"/>
    </location>
</feature>
<dbReference type="AlphaFoldDB" id="A0A941IEE6"/>
<accession>A0A941IEE6</accession>
<feature type="transmembrane region" description="Helical" evidence="1">
    <location>
        <begin position="119"/>
        <end position="141"/>
    </location>
</feature>
<dbReference type="RefSeq" id="WP_212674414.1">
    <property type="nucleotide sequence ID" value="NZ_JAGSPJ010000001.1"/>
</dbReference>
<feature type="transmembrane region" description="Helical" evidence="1">
    <location>
        <begin position="250"/>
        <end position="269"/>
    </location>
</feature>
<name>A0A941IEE6_9BURK</name>
<proteinExistence type="predicted"/>
<protein>
    <submittedName>
        <fullName evidence="2">Uncharacterized protein</fullName>
    </submittedName>
</protein>
<organism evidence="2 3">
    <name type="scientific">Undibacterium fentianense</name>
    <dbReference type="NCBI Taxonomy" id="2828728"/>
    <lineage>
        <taxon>Bacteria</taxon>
        <taxon>Pseudomonadati</taxon>
        <taxon>Pseudomonadota</taxon>
        <taxon>Betaproteobacteria</taxon>
        <taxon>Burkholderiales</taxon>
        <taxon>Oxalobacteraceae</taxon>
        <taxon>Undibacterium</taxon>
    </lineage>
</organism>
<keyword evidence="1" id="KW-0812">Transmembrane</keyword>
<comment type="caution">
    <text evidence="2">The sequence shown here is derived from an EMBL/GenBank/DDBJ whole genome shotgun (WGS) entry which is preliminary data.</text>
</comment>
<sequence>MHFKNRNLTKKIQSNRIVPLEPLEKRLTEFVRQAVTIGTPISGIVSVAYLWSYLTYIGRQDQLLPALSNAKGLLALFGASLLYFPLLILAFLLPGIFTYRSYQFLKKHALFDDNIPHHLMAMCLITVNLIVIAEIARRAMIDSFIHLPAWGELAITLPLLMYFSLQRYRRLNKKEYASFSFRQELRFCTLGVIGWFAAMMVCVPLSQTLRDNDVGILSKIFDALVVSASLLAIAPLFVRLKRQCMTSAELIQKMSLATISILIIVLLFSPQVYGLTLKRVAYSLGMREKGTNRYILNAKYFGRDLNTHWQVERLDGDLYLVTARNLFTFGDTAILCPSNYKNISSTEIRNRARHECLALSTSDIHPWWQP</sequence>
<evidence type="ECO:0000256" key="1">
    <source>
        <dbReference type="SAM" id="Phobius"/>
    </source>
</evidence>
<dbReference type="Proteomes" id="UP000678545">
    <property type="component" value="Unassembled WGS sequence"/>
</dbReference>
<feature type="transmembrane region" description="Helical" evidence="1">
    <location>
        <begin position="147"/>
        <end position="165"/>
    </location>
</feature>
<keyword evidence="1" id="KW-1133">Transmembrane helix</keyword>
<reference evidence="2" key="1">
    <citation type="submission" date="2021-04" db="EMBL/GenBank/DDBJ databases">
        <title>novel species isolated from subtropical streams in China.</title>
        <authorList>
            <person name="Lu H."/>
        </authorList>
    </citation>
    <scope>NUCLEOTIDE SEQUENCE</scope>
    <source>
        <strain evidence="2">FT137W</strain>
    </source>
</reference>
<gene>
    <name evidence="2" type="ORF">KDM90_04855</name>
</gene>
<evidence type="ECO:0000313" key="2">
    <source>
        <dbReference type="EMBL" id="MBR7799322.1"/>
    </source>
</evidence>
<feature type="transmembrane region" description="Helical" evidence="1">
    <location>
        <begin position="185"/>
        <end position="206"/>
    </location>
</feature>